<evidence type="ECO:0000313" key="2">
    <source>
        <dbReference type="EMBL" id="KAF2995558.1"/>
    </source>
</evidence>
<sequence length="478" mass="53059">MPFTSDTYRGRGGFAPRRGRGGWSQPFAKRQDPKPDLQKHPLGDLILALQRSDLKPLQAHQVSPLQIQSCKYVTSYNWLANEISTVTVPGQPPQWTPLKVSRRLKEDSGIYYRDPNAARSPEYPMAPAVQATLDAMEDKSIDFDLFACGSTLGSLLRFTRGIDKAFRFHVQVVGGTVFLIRQGNDPKELIEGVRGFGHSFPEAYTTWPKEVKGSETHQRIVQYKLGDLQCLLRFECDGFFDDLSEANNLRRSVVKETYVQQSEDALVQAFSGTAVSNPHTNNTGAFSVVKAGKPVPQASIFDLKTRSGRHKKDINMDDITPLLWLKQVPNFIVAYHDGAGLFPDQDIHIKDVQSLTATFEKDNAEAIHSLVSLLQKIIDLTKEDDRGLLEVYCSGNGVLEIRKQFGQGVQALPVDLHGRWVAKCDSGGMPLCDEDTDYGSYPDDSTSSLSGLSGDSDQEDDFTACSEEVCGYCGRCTY</sequence>
<accession>A0A9P4W6H4</accession>
<dbReference type="OrthoDB" id="5393654at2759"/>
<evidence type="ECO:0000256" key="1">
    <source>
        <dbReference type="SAM" id="MobiDB-lite"/>
    </source>
</evidence>
<organism evidence="2 3">
    <name type="scientific">Curvularia kusanoi</name>
    <name type="common">Cochliobolus kusanoi</name>
    <dbReference type="NCBI Taxonomy" id="90978"/>
    <lineage>
        <taxon>Eukaryota</taxon>
        <taxon>Fungi</taxon>
        <taxon>Dikarya</taxon>
        <taxon>Ascomycota</taxon>
        <taxon>Pezizomycotina</taxon>
        <taxon>Dothideomycetes</taxon>
        <taxon>Pleosporomycetidae</taxon>
        <taxon>Pleosporales</taxon>
        <taxon>Pleosporineae</taxon>
        <taxon>Pleosporaceae</taxon>
        <taxon>Curvularia</taxon>
    </lineage>
</organism>
<protein>
    <recommendedName>
        <fullName evidence="4">Geranylgeranyl pyrophosphate synthetase</fullName>
    </recommendedName>
</protein>
<keyword evidence="3" id="KW-1185">Reference proteome</keyword>
<comment type="caution">
    <text evidence="2">The sequence shown here is derived from an EMBL/GenBank/DDBJ whole genome shotgun (WGS) entry which is preliminary data.</text>
</comment>
<proteinExistence type="predicted"/>
<feature type="region of interest" description="Disordered" evidence="1">
    <location>
        <begin position="1"/>
        <end position="40"/>
    </location>
</feature>
<feature type="region of interest" description="Disordered" evidence="1">
    <location>
        <begin position="435"/>
        <end position="456"/>
    </location>
</feature>
<evidence type="ECO:0008006" key="4">
    <source>
        <dbReference type="Google" id="ProtNLM"/>
    </source>
</evidence>
<dbReference type="PANTHER" id="PTHR35179:SF2">
    <property type="entry name" value="START DOMAIN-CONTAINING PROTEIN"/>
    <property type="match status" value="1"/>
</dbReference>
<name>A0A9P4W6H4_CURKU</name>
<dbReference type="PANTHER" id="PTHR35179">
    <property type="entry name" value="PROTEIN CBG02620"/>
    <property type="match status" value="1"/>
</dbReference>
<reference evidence="2" key="1">
    <citation type="submission" date="2019-04" db="EMBL/GenBank/DDBJ databases">
        <title>Sequencing of skin fungus with MAO and IRED activity.</title>
        <authorList>
            <person name="Marsaioli A.J."/>
            <person name="Bonatto J.M.C."/>
            <person name="Reis Junior O."/>
        </authorList>
    </citation>
    <scope>NUCLEOTIDE SEQUENCE</scope>
    <source>
        <strain evidence="2">30M1</strain>
    </source>
</reference>
<feature type="compositionally biased region" description="Low complexity" evidence="1">
    <location>
        <begin position="443"/>
        <end position="455"/>
    </location>
</feature>
<gene>
    <name evidence="2" type="ORF">E8E13_003733</name>
</gene>
<dbReference type="EMBL" id="SWKU01000032">
    <property type="protein sequence ID" value="KAF2995558.1"/>
    <property type="molecule type" value="Genomic_DNA"/>
</dbReference>
<dbReference type="Proteomes" id="UP000801428">
    <property type="component" value="Unassembled WGS sequence"/>
</dbReference>
<feature type="compositionally biased region" description="Basic and acidic residues" evidence="1">
    <location>
        <begin position="29"/>
        <end position="40"/>
    </location>
</feature>
<dbReference type="AlphaFoldDB" id="A0A9P4W6H4"/>
<evidence type="ECO:0000313" key="3">
    <source>
        <dbReference type="Proteomes" id="UP000801428"/>
    </source>
</evidence>